<reference evidence="5" key="1">
    <citation type="submission" date="2019-07" db="EMBL/GenBank/DDBJ databases">
        <title>Complete Genome Sequences of Vibrion rotiferianus strain AM7.</title>
        <authorList>
            <person name="Miyazaki K."/>
            <person name="Wiseschart A."/>
            <person name="Pootanakit K."/>
            <person name="Ishimori K."/>
            <person name="Kitahara K."/>
        </authorList>
    </citation>
    <scope>NUCLEOTIDE SEQUENCE [LARGE SCALE GENOMIC DNA]</scope>
    <source>
        <strain evidence="5">AM7</strain>
    </source>
</reference>
<gene>
    <name evidence="4" type="ORF">VroAM7_47100</name>
</gene>
<evidence type="ECO:0000256" key="1">
    <source>
        <dbReference type="SAM" id="Phobius"/>
    </source>
</evidence>
<dbReference type="InterPro" id="IPR050706">
    <property type="entry name" value="Cyclic-di-GMP_PDE-like"/>
</dbReference>
<dbReference type="SUPFAM" id="SSF55073">
    <property type="entry name" value="Nucleotide cyclase"/>
    <property type="match status" value="1"/>
</dbReference>
<feature type="transmembrane region" description="Helical" evidence="1">
    <location>
        <begin position="274"/>
        <end position="297"/>
    </location>
</feature>
<organism evidence="4 5">
    <name type="scientific">Vibrio rotiferianus</name>
    <dbReference type="NCBI Taxonomy" id="190895"/>
    <lineage>
        <taxon>Bacteria</taxon>
        <taxon>Pseudomonadati</taxon>
        <taxon>Pseudomonadota</taxon>
        <taxon>Gammaproteobacteria</taxon>
        <taxon>Vibrionales</taxon>
        <taxon>Vibrionaceae</taxon>
        <taxon>Vibrio</taxon>
    </lineage>
</organism>
<dbReference type="SMART" id="SM00267">
    <property type="entry name" value="GGDEF"/>
    <property type="match status" value="1"/>
</dbReference>
<dbReference type="Pfam" id="PF00990">
    <property type="entry name" value="GGDEF"/>
    <property type="match status" value="1"/>
</dbReference>
<dbReference type="SMART" id="SM00091">
    <property type="entry name" value="PAS"/>
    <property type="match status" value="1"/>
</dbReference>
<evidence type="ECO:0000313" key="5">
    <source>
        <dbReference type="Proteomes" id="UP000315115"/>
    </source>
</evidence>
<dbReference type="GO" id="GO:0071111">
    <property type="term" value="F:cyclic-guanylate-specific phosphodiesterase activity"/>
    <property type="evidence" value="ECO:0007669"/>
    <property type="project" value="InterPro"/>
</dbReference>
<dbReference type="CDD" id="cd00130">
    <property type="entry name" value="PAS"/>
    <property type="match status" value="1"/>
</dbReference>
<dbReference type="PROSITE" id="PS50887">
    <property type="entry name" value="GGDEF"/>
    <property type="match status" value="1"/>
</dbReference>
<dbReference type="AlphaFoldDB" id="A0A510IEU9"/>
<dbReference type="RefSeq" id="WP_138955109.1">
    <property type="nucleotide sequence ID" value="NZ_AP019799.1"/>
</dbReference>
<dbReference type="PANTHER" id="PTHR33121">
    <property type="entry name" value="CYCLIC DI-GMP PHOSPHODIESTERASE PDEF"/>
    <property type="match status" value="1"/>
</dbReference>
<dbReference type="Pfam" id="PF05228">
    <property type="entry name" value="CHASE4"/>
    <property type="match status" value="1"/>
</dbReference>
<dbReference type="SUPFAM" id="SSF55785">
    <property type="entry name" value="PYP-like sensor domain (PAS domain)"/>
    <property type="match status" value="1"/>
</dbReference>
<dbReference type="Gene3D" id="3.30.450.20">
    <property type="entry name" value="PAS domain"/>
    <property type="match status" value="1"/>
</dbReference>
<evidence type="ECO:0000313" key="4">
    <source>
        <dbReference type="EMBL" id="BBL92057.1"/>
    </source>
</evidence>
<dbReference type="Gene3D" id="3.20.20.450">
    <property type="entry name" value="EAL domain"/>
    <property type="match status" value="1"/>
</dbReference>
<dbReference type="InterPro" id="IPR035965">
    <property type="entry name" value="PAS-like_dom_sf"/>
</dbReference>
<dbReference type="Proteomes" id="UP000315115">
    <property type="component" value="Chromosome 2"/>
</dbReference>
<feature type="domain" description="EAL" evidence="2">
    <location>
        <begin position="649"/>
        <end position="906"/>
    </location>
</feature>
<feature type="transmembrane region" description="Helical" evidence="1">
    <location>
        <begin position="16"/>
        <end position="38"/>
    </location>
</feature>
<dbReference type="PANTHER" id="PTHR33121:SF79">
    <property type="entry name" value="CYCLIC DI-GMP PHOSPHODIESTERASE PDED-RELATED"/>
    <property type="match status" value="1"/>
</dbReference>
<dbReference type="InterPro" id="IPR000160">
    <property type="entry name" value="GGDEF_dom"/>
</dbReference>
<dbReference type="EMBL" id="AP019799">
    <property type="protein sequence ID" value="BBL92057.1"/>
    <property type="molecule type" value="Genomic_DNA"/>
</dbReference>
<dbReference type="CDD" id="cd01948">
    <property type="entry name" value="EAL"/>
    <property type="match status" value="1"/>
</dbReference>
<keyword evidence="1" id="KW-0812">Transmembrane</keyword>
<dbReference type="InterPro" id="IPR007892">
    <property type="entry name" value="CHASE4"/>
</dbReference>
<dbReference type="InterPro" id="IPR035919">
    <property type="entry name" value="EAL_sf"/>
</dbReference>
<dbReference type="Pfam" id="PF13426">
    <property type="entry name" value="PAS_9"/>
    <property type="match status" value="1"/>
</dbReference>
<dbReference type="InterPro" id="IPR001633">
    <property type="entry name" value="EAL_dom"/>
</dbReference>
<accession>A0A510IEU9</accession>
<dbReference type="Pfam" id="PF00563">
    <property type="entry name" value="EAL"/>
    <property type="match status" value="1"/>
</dbReference>
<dbReference type="PROSITE" id="PS50883">
    <property type="entry name" value="EAL"/>
    <property type="match status" value="1"/>
</dbReference>
<proteinExistence type="predicted"/>
<evidence type="ECO:0000259" key="3">
    <source>
        <dbReference type="PROSITE" id="PS50887"/>
    </source>
</evidence>
<dbReference type="SUPFAM" id="SSF141868">
    <property type="entry name" value="EAL domain-like"/>
    <property type="match status" value="1"/>
</dbReference>
<dbReference type="SMART" id="SM00052">
    <property type="entry name" value="EAL"/>
    <property type="match status" value="1"/>
</dbReference>
<dbReference type="InterPro" id="IPR043128">
    <property type="entry name" value="Rev_trsase/Diguanyl_cyclase"/>
</dbReference>
<keyword evidence="1" id="KW-0472">Membrane</keyword>
<evidence type="ECO:0000259" key="2">
    <source>
        <dbReference type="PROSITE" id="PS50883"/>
    </source>
</evidence>
<protein>
    <submittedName>
        <fullName evidence="4">Sensor domain-containing phosphodiesterase</fullName>
    </submittedName>
</protein>
<sequence length="906" mass="102418">MPNFRLLTLNLRYKTALYFSLGLLGMIISFLFISRYFFLYSLDELERTEISHANQQAHAVIDMMVNQQEESSYDWAHWDETYYLLKDGDIDAYRDRNLYIESIDTLALDLMVFVTLEGKILDSLTREQDKQQSHEFVKQVISLPEVKDHILNANNTLDIHRDSMAGLFKINQHVWSVSLTPVRNSEGDQNSPGWLVWGRDLNLRFPGDFSSILTANNQLVELSAAAENESLAGKVNKNGNNITLWSVLTNVSNQPIALLKTDSQRPHYEKGNTLFLYLFATIGVVATAIASSTYWVFKNRVAIRFNHFSQGIRQLASQYHLEDLRSVTSDELEVATKLVEKLSENTSITKTQLKDSMQKLGALYRSSSLGMLIVIERNIVDINQQALDMLKYQRDDIIDRPLDSLCASDTEECHVDMMFKMVNDGTTMFEAQMLDSKQQVIDCSLEATLVQHNGCNALMLLIHDLREKKQQAQLIQELTDYDPISGFCNRVIILSALNDLIRQSPNSFSFVYISCENIQQISQLYGHRVFDEAIKYISASMKTVLGEYQIGRISESEFIVLVPDCSHSNNQQVVDATNKLLDRLSHKVELSGLLLNLESKAVIIDPAITHEPSEHLLQIARYSASSLPGNQMSEVVVVAEELSSQAQTAMIINRDLELAIKNREIIPYYQPILNTQSGEVIGFEALARWIHPVLGVISPAVFIPIAEQGKLIVELGESILEQACEFLNQLNKTRKQQGLNALNMHVNLSTQHFYHANLTSHLKQALDNNCIEAGQLVIEITESMLMGVEAETIHRINEVKQLGTQLALDDFGTGYASFSSLCSFPLDIVKLDKSYIDQIETNDRAKTLVRNIASMAQELGLTIVAEGVETASQVRKLKVWSIDELQGFYFYKPMPKQDILDQFSSL</sequence>
<dbReference type="NCBIfam" id="TIGR00229">
    <property type="entry name" value="sensory_box"/>
    <property type="match status" value="1"/>
</dbReference>
<dbReference type="InterPro" id="IPR000014">
    <property type="entry name" value="PAS"/>
</dbReference>
<feature type="domain" description="GGDEF" evidence="3">
    <location>
        <begin position="506"/>
        <end position="640"/>
    </location>
</feature>
<name>A0A510IEU9_9VIBR</name>
<keyword evidence="1" id="KW-1133">Transmembrane helix</keyword>
<dbReference type="Gene3D" id="3.30.70.270">
    <property type="match status" value="1"/>
</dbReference>
<dbReference type="InterPro" id="IPR029787">
    <property type="entry name" value="Nucleotide_cyclase"/>
</dbReference>